<dbReference type="Pfam" id="PF00356">
    <property type="entry name" value="LacI"/>
    <property type="match status" value="1"/>
</dbReference>
<dbReference type="Pfam" id="PF00532">
    <property type="entry name" value="Peripla_BP_1"/>
    <property type="match status" value="1"/>
</dbReference>
<accession>A0A662DD53</accession>
<dbReference type="PANTHER" id="PTHR30146">
    <property type="entry name" value="LACI-RELATED TRANSCRIPTIONAL REPRESSOR"/>
    <property type="match status" value="1"/>
</dbReference>
<keyword evidence="1" id="KW-0678">Repressor</keyword>
<dbReference type="PROSITE" id="PS50932">
    <property type="entry name" value="HTH_LACI_2"/>
    <property type="match status" value="1"/>
</dbReference>
<dbReference type="EMBL" id="QMQB01000185">
    <property type="protein sequence ID" value="RLE12109.1"/>
    <property type="molecule type" value="Genomic_DNA"/>
</dbReference>
<name>A0A662DD53_UNCAE</name>
<dbReference type="GO" id="GO:0000976">
    <property type="term" value="F:transcription cis-regulatory region binding"/>
    <property type="evidence" value="ECO:0007669"/>
    <property type="project" value="TreeGrafter"/>
</dbReference>
<dbReference type="Gene3D" id="1.10.260.40">
    <property type="entry name" value="lambda repressor-like DNA-binding domains"/>
    <property type="match status" value="1"/>
</dbReference>
<dbReference type="GO" id="GO:0003700">
    <property type="term" value="F:DNA-binding transcription factor activity"/>
    <property type="evidence" value="ECO:0007669"/>
    <property type="project" value="TreeGrafter"/>
</dbReference>
<evidence type="ECO:0000313" key="8">
    <source>
        <dbReference type="Proteomes" id="UP000267654"/>
    </source>
</evidence>
<organism evidence="7 8">
    <name type="scientific">Aerophobetes bacterium</name>
    <dbReference type="NCBI Taxonomy" id="2030807"/>
    <lineage>
        <taxon>Bacteria</taxon>
        <taxon>Candidatus Aerophobota</taxon>
    </lineage>
</organism>
<dbReference type="InterPro" id="IPR028082">
    <property type="entry name" value="Peripla_BP_I"/>
</dbReference>
<sequence>MRKTLKDVAQKAGVSVAVASRVLGNYGYVSEENKEKVLKAAKQIGYYSDILARSLKTKKTYSIGVIISDVTTFFFTSVVRGIEDVANQSGYHVTLCNSDEDPQKEREYLEELYKRRVDGIIISPTNKNIAYIKKIMRSGIPVVLVDRKIDEIDTTQILVDNEWASCEAVKHLINLGYRRIGAINGVKEIRTSEERFAGYKKALRESDIKIDPQLIKYGNFRMENGKEAMVELLKMKEPPDAVFVANETMTTGALLALKENEVKIPQEMAIIGFDDPVWAPLVDPPLTTIRQPSYSIGTIASQVLLQKMDTRGRKTKHEEIILKPKLIIRESCGEKIKIKNK</sequence>
<keyword evidence="2" id="KW-0805">Transcription regulation</keyword>
<evidence type="ECO:0000256" key="2">
    <source>
        <dbReference type="ARBA" id="ARBA00023015"/>
    </source>
</evidence>
<evidence type="ECO:0000256" key="1">
    <source>
        <dbReference type="ARBA" id="ARBA00022491"/>
    </source>
</evidence>
<protein>
    <submittedName>
        <fullName evidence="7">LacI family transcriptional regulator</fullName>
    </submittedName>
</protein>
<reference evidence="6" key="2">
    <citation type="journal article" date="2020" name="mSystems">
        <title>Genome- and Community-Level Interaction Insights into Carbon Utilization and Element Cycling Functions of Hydrothermarchaeota in Hydrothermal Sediment.</title>
        <authorList>
            <person name="Zhou Z."/>
            <person name="Liu Y."/>
            <person name="Xu W."/>
            <person name="Pan J."/>
            <person name="Luo Z.H."/>
            <person name="Li M."/>
        </authorList>
    </citation>
    <scope>NUCLEOTIDE SEQUENCE [LARGE SCALE GENOMIC DNA]</scope>
    <source>
        <strain evidence="6">HyVt-219</strain>
    </source>
</reference>
<dbReference type="CDD" id="cd06267">
    <property type="entry name" value="PBP1_LacI_sugar_binding-like"/>
    <property type="match status" value="1"/>
</dbReference>
<feature type="domain" description="HTH lacI-type" evidence="5">
    <location>
        <begin position="3"/>
        <end position="57"/>
    </location>
</feature>
<dbReference type="Proteomes" id="UP000267654">
    <property type="component" value="Unassembled WGS sequence"/>
</dbReference>
<dbReference type="InterPro" id="IPR001761">
    <property type="entry name" value="Peripla_BP/Lac1_sug-bd_dom"/>
</dbReference>
<evidence type="ECO:0000313" key="7">
    <source>
        <dbReference type="EMBL" id="RLE12109.1"/>
    </source>
</evidence>
<keyword evidence="3" id="KW-0238">DNA-binding</keyword>
<dbReference type="InterPro" id="IPR000843">
    <property type="entry name" value="HTH_LacI"/>
</dbReference>
<dbReference type="SUPFAM" id="SSF53822">
    <property type="entry name" value="Periplasmic binding protein-like I"/>
    <property type="match status" value="1"/>
</dbReference>
<evidence type="ECO:0000259" key="5">
    <source>
        <dbReference type="PROSITE" id="PS50932"/>
    </source>
</evidence>
<reference evidence="7 8" key="1">
    <citation type="submission" date="2018-06" db="EMBL/GenBank/DDBJ databases">
        <title>Extensive metabolic versatility and redundancy in microbially diverse, dynamic hydrothermal sediments.</title>
        <authorList>
            <person name="Dombrowski N."/>
            <person name="Teske A."/>
            <person name="Baker B.J."/>
        </authorList>
    </citation>
    <scope>NUCLEOTIDE SEQUENCE [LARGE SCALE GENOMIC DNA]</scope>
    <source>
        <strain evidence="7">B19_G9</strain>
    </source>
</reference>
<gene>
    <name evidence="7" type="ORF">DRI96_05050</name>
    <name evidence="6" type="ORF">ENG47_06295</name>
</gene>
<dbReference type="InterPro" id="IPR010982">
    <property type="entry name" value="Lambda_DNA-bd_dom_sf"/>
</dbReference>
<comment type="caution">
    <text evidence="7">The sequence shown here is derived from an EMBL/GenBank/DDBJ whole genome shotgun (WGS) entry which is preliminary data.</text>
</comment>
<dbReference type="SUPFAM" id="SSF47413">
    <property type="entry name" value="lambda repressor-like DNA-binding domains"/>
    <property type="match status" value="1"/>
</dbReference>
<dbReference type="CDD" id="cd01392">
    <property type="entry name" value="HTH_LacI"/>
    <property type="match status" value="1"/>
</dbReference>
<dbReference type="EMBL" id="DRBC01000380">
    <property type="protein sequence ID" value="HDN85344.1"/>
    <property type="molecule type" value="Genomic_DNA"/>
</dbReference>
<evidence type="ECO:0000256" key="3">
    <source>
        <dbReference type="ARBA" id="ARBA00023125"/>
    </source>
</evidence>
<evidence type="ECO:0000256" key="4">
    <source>
        <dbReference type="ARBA" id="ARBA00023163"/>
    </source>
</evidence>
<dbReference type="Gene3D" id="3.40.50.2300">
    <property type="match status" value="2"/>
</dbReference>
<evidence type="ECO:0000313" key="6">
    <source>
        <dbReference type="EMBL" id="HDN85344.1"/>
    </source>
</evidence>
<keyword evidence="4" id="KW-0804">Transcription</keyword>
<dbReference type="AlphaFoldDB" id="A0A662DD53"/>
<dbReference type="PANTHER" id="PTHR30146:SF148">
    <property type="entry name" value="HTH-TYPE TRANSCRIPTIONAL REPRESSOR PURR-RELATED"/>
    <property type="match status" value="1"/>
</dbReference>
<dbReference type="Proteomes" id="UP000885660">
    <property type="component" value="Unassembled WGS sequence"/>
</dbReference>
<proteinExistence type="predicted"/>
<dbReference type="SMART" id="SM00354">
    <property type="entry name" value="HTH_LACI"/>
    <property type="match status" value="1"/>
</dbReference>